<name>A0A0E9V0E5_ANGAN</name>
<evidence type="ECO:0000313" key="1">
    <source>
        <dbReference type="EMBL" id="JAH71604.1"/>
    </source>
</evidence>
<reference evidence="1" key="2">
    <citation type="journal article" date="2015" name="Fish Shellfish Immunol.">
        <title>Early steps in the European eel (Anguilla anguilla)-Vibrio vulnificus interaction in the gills: Role of the RtxA13 toxin.</title>
        <authorList>
            <person name="Callol A."/>
            <person name="Pajuelo D."/>
            <person name="Ebbesson L."/>
            <person name="Teles M."/>
            <person name="MacKenzie S."/>
            <person name="Amaro C."/>
        </authorList>
    </citation>
    <scope>NUCLEOTIDE SEQUENCE</scope>
</reference>
<sequence length="32" mass="3586">MVDQNENSGTVFRTVVAYNKARAQSLLFTLIV</sequence>
<proteinExistence type="predicted"/>
<accession>A0A0E9V0E5</accession>
<reference evidence="1" key="1">
    <citation type="submission" date="2014-11" db="EMBL/GenBank/DDBJ databases">
        <authorList>
            <person name="Amaro Gonzalez C."/>
        </authorList>
    </citation>
    <scope>NUCLEOTIDE SEQUENCE</scope>
</reference>
<organism evidence="1">
    <name type="scientific">Anguilla anguilla</name>
    <name type="common">European freshwater eel</name>
    <name type="synonym">Muraena anguilla</name>
    <dbReference type="NCBI Taxonomy" id="7936"/>
    <lineage>
        <taxon>Eukaryota</taxon>
        <taxon>Metazoa</taxon>
        <taxon>Chordata</taxon>
        <taxon>Craniata</taxon>
        <taxon>Vertebrata</taxon>
        <taxon>Euteleostomi</taxon>
        <taxon>Actinopterygii</taxon>
        <taxon>Neopterygii</taxon>
        <taxon>Teleostei</taxon>
        <taxon>Anguilliformes</taxon>
        <taxon>Anguillidae</taxon>
        <taxon>Anguilla</taxon>
    </lineage>
</organism>
<dbReference type="EMBL" id="GBXM01036973">
    <property type="protein sequence ID" value="JAH71604.1"/>
    <property type="molecule type" value="Transcribed_RNA"/>
</dbReference>
<protein>
    <submittedName>
        <fullName evidence="1">Uncharacterized protein</fullName>
    </submittedName>
</protein>
<dbReference type="AlphaFoldDB" id="A0A0E9V0E5"/>